<keyword evidence="4" id="KW-1185">Reference proteome</keyword>
<dbReference type="EMBL" id="SRRM01000018">
    <property type="protein sequence ID" value="TKY86049.1"/>
    <property type="molecule type" value="Genomic_DNA"/>
</dbReference>
<feature type="compositionally biased region" description="Basic and acidic residues" evidence="1">
    <location>
        <begin position="495"/>
        <end position="504"/>
    </location>
</feature>
<reference evidence="3 4" key="1">
    <citation type="submission" date="2019-05" db="EMBL/GenBank/DDBJ databases">
        <title>Sporisorium graminicola CBS 10092 draft sequencing and annotation.</title>
        <authorList>
            <person name="Solano-Gonzalez S."/>
            <person name="Caddick M.X."/>
            <person name="Darby A."/>
        </authorList>
    </citation>
    <scope>NUCLEOTIDE SEQUENCE [LARGE SCALE GENOMIC DNA]</scope>
    <source>
        <strain evidence="3 4">CBS 10092</strain>
    </source>
</reference>
<sequence length="762" mass="82625">MSSASANQQHKNLLGHRIADGRLELVQVLGLGAYGVVYLARDLHHHQGAYASTSSHEASASLAAAKQGHTSGYYAVKCLNKVALDARQRAFQRREIMLHTMASSHPNVVTLHRVIDDPQDPCVYVVLDYCPDGDLFSMITENQRYMLPASSSRVAEEQGIDVAFTQDRLQMDALIRDVFDQILDAVDFCHQMGIYHRDLKPENILCLRGGAKVVLADFGLATGDKTSSDFGCGSTFYMGPECQGGITRRLTSYSTAANDVWSLGVILVNLICGRNPWKQACPADDTFREYLRNPDFLKEILPISEEVNTILKSVFTFRAEARCSIADLRRMVRSVDRLTATSAEIKARQQMARQAAAEAHAARQAEKQAAAVAYREQQRKQQTALEAARATHAQAYLPTNAAPAEVVRHVDAAHKPECGRARYQPQVATLDQTAHPIVYADDHTRYVSHTDTDADAITDAAPYDTYSDSELDSSSCEGDGSFSPSDAPDGLIEGHSSDNVDWSRHPIARPADGRLEHRDVSNHTSMSDVHAPQRPCLGVDIPAAAAAAAAVVSPIRSMHSSTWMDEREGCSDDCSSRSGSGESRRSSASYTGLPPTPQFVAHSVEETIITRNGVDFSPTRASKRAHPNTGCGDYGADTIGAIVGKTSTRGLPARWLQSRWEQDVDVGAEADALAGLAHPATAAAAAAAAAAAKHQDAQASLAGWAREGDQRQFASVPSRRYEHAQARHQSSTRGAIPSYRSHASLAAAQQYVADAARYTRHP</sequence>
<dbReference type="InterPro" id="IPR045269">
    <property type="entry name" value="Atg1-like"/>
</dbReference>
<dbReference type="GO" id="GO:0005737">
    <property type="term" value="C:cytoplasm"/>
    <property type="evidence" value="ECO:0007669"/>
    <property type="project" value="TreeGrafter"/>
</dbReference>
<dbReference type="Gene3D" id="1.10.510.10">
    <property type="entry name" value="Transferase(Phosphotransferase) domain 1"/>
    <property type="match status" value="1"/>
</dbReference>
<dbReference type="OrthoDB" id="541276at2759"/>
<dbReference type="GeneID" id="40727769"/>
<evidence type="ECO:0000256" key="1">
    <source>
        <dbReference type="SAM" id="MobiDB-lite"/>
    </source>
</evidence>
<dbReference type="SMART" id="SM00220">
    <property type="entry name" value="S_TKc"/>
    <property type="match status" value="1"/>
</dbReference>
<dbReference type="Gene3D" id="3.30.200.20">
    <property type="entry name" value="Phosphorylase Kinase, domain 1"/>
    <property type="match status" value="1"/>
</dbReference>
<gene>
    <name evidence="3" type="ORF">EX895_004874</name>
</gene>
<dbReference type="PROSITE" id="PS50011">
    <property type="entry name" value="PROTEIN_KINASE_DOM"/>
    <property type="match status" value="1"/>
</dbReference>
<dbReference type="RefSeq" id="XP_029738034.1">
    <property type="nucleotide sequence ID" value="XM_029885468.1"/>
</dbReference>
<proteinExistence type="predicted"/>
<dbReference type="GO" id="GO:0005524">
    <property type="term" value="F:ATP binding"/>
    <property type="evidence" value="ECO:0007669"/>
    <property type="project" value="InterPro"/>
</dbReference>
<feature type="region of interest" description="Disordered" evidence="1">
    <location>
        <begin position="458"/>
        <end position="515"/>
    </location>
</feature>
<dbReference type="SUPFAM" id="SSF56112">
    <property type="entry name" value="Protein kinase-like (PK-like)"/>
    <property type="match status" value="1"/>
</dbReference>
<feature type="region of interest" description="Disordered" evidence="1">
    <location>
        <begin position="560"/>
        <end position="597"/>
    </location>
</feature>
<dbReference type="PROSITE" id="PS00108">
    <property type="entry name" value="PROTEIN_KINASE_ST"/>
    <property type="match status" value="1"/>
</dbReference>
<accession>A0A4V6ETC1</accession>
<comment type="caution">
    <text evidence="3">The sequence shown here is derived from an EMBL/GenBank/DDBJ whole genome shotgun (WGS) entry which is preliminary data.</text>
</comment>
<dbReference type="GO" id="GO:0004674">
    <property type="term" value="F:protein serine/threonine kinase activity"/>
    <property type="evidence" value="ECO:0007669"/>
    <property type="project" value="InterPro"/>
</dbReference>
<dbReference type="InterPro" id="IPR011009">
    <property type="entry name" value="Kinase-like_dom_sf"/>
</dbReference>
<dbReference type="AlphaFoldDB" id="A0A4V6ETC1"/>
<dbReference type="InterPro" id="IPR000719">
    <property type="entry name" value="Prot_kinase_dom"/>
</dbReference>
<dbReference type="KEGG" id="sgra:EX895_004874"/>
<evidence type="ECO:0000313" key="4">
    <source>
        <dbReference type="Proteomes" id="UP000306050"/>
    </source>
</evidence>
<feature type="compositionally biased region" description="Low complexity" evidence="1">
    <location>
        <begin position="572"/>
        <end position="581"/>
    </location>
</feature>
<dbReference type="Proteomes" id="UP000306050">
    <property type="component" value="Chromosome SGRAM_5"/>
</dbReference>
<dbReference type="InterPro" id="IPR008271">
    <property type="entry name" value="Ser/Thr_kinase_AS"/>
</dbReference>
<organism evidence="3 4">
    <name type="scientific">Sporisorium graminicola</name>
    <dbReference type="NCBI Taxonomy" id="280036"/>
    <lineage>
        <taxon>Eukaryota</taxon>
        <taxon>Fungi</taxon>
        <taxon>Dikarya</taxon>
        <taxon>Basidiomycota</taxon>
        <taxon>Ustilaginomycotina</taxon>
        <taxon>Ustilaginomycetes</taxon>
        <taxon>Ustilaginales</taxon>
        <taxon>Ustilaginaceae</taxon>
        <taxon>Sporisorium</taxon>
    </lineage>
</organism>
<feature type="region of interest" description="Disordered" evidence="1">
    <location>
        <begin position="713"/>
        <end position="738"/>
    </location>
</feature>
<name>A0A4V6ETC1_9BASI</name>
<dbReference type="PANTHER" id="PTHR24348:SF68">
    <property type="entry name" value="SERINE_THREONINE-PROTEIN KINASE ATG1C"/>
    <property type="match status" value="1"/>
</dbReference>
<evidence type="ECO:0000259" key="2">
    <source>
        <dbReference type="PROSITE" id="PS50011"/>
    </source>
</evidence>
<protein>
    <recommendedName>
        <fullName evidence="2">Protein kinase domain-containing protein</fullName>
    </recommendedName>
</protein>
<feature type="compositionally biased region" description="Polar residues" evidence="1">
    <location>
        <begin position="466"/>
        <end position="476"/>
    </location>
</feature>
<evidence type="ECO:0000313" key="3">
    <source>
        <dbReference type="EMBL" id="TKY86049.1"/>
    </source>
</evidence>
<dbReference type="PANTHER" id="PTHR24348">
    <property type="entry name" value="SERINE/THREONINE-PROTEIN KINASE UNC-51-RELATED"/>
    <property type="match status" value="1"/>
</dbReference>
<dbReference type="Pfam" id="PF00069">
    <property type="entry name" value="Pkinase"/>
    <property type="match status" value="1"/>
</dbReference>
<feature type="domain" description="Protein kinase" evidence="2">
    <location>
        <begin position="23"/>
        <end position="338"/>
    </location>
</feature>
<dbReference type="GO" id="GO:0010506">
    <property type="term" value="P:regulation of autophagy"/>
    <property type="evidence" value="ECO:0007669"/>
    <property type="project" value="InterPro"/>
</dbReference>